<reference evidence="5 6" key="1">
    <citation type="submission" date="2021-02" db="EMBL/GenBank/DDBJ databases">
        <title>Genome assembly of Pseudopithomyces chartarum.</title>
        <authorList>
            <person name="Jauregui R."/>
            <person name="Singh J."/>
            <person name="Voisey C."/>
        </authorList>
    </citation>
    <scope>NUCLEOTIDE SEQUENCE [LARGE SCALE GENOMIC DNA]</scope>
    <source>
        <strain evidence="5 6">AGR01</strain>
    </source>
</reference>
<sequence>MAPTQYINRPIPTISLRDFPSRIDEITHQLVDAAENHGFFTIVDHDIPPETVSQMFEQSARFFNQDDATKQKVPFSPQHNAGWEKNKQVRPSTGAADRKESYQMQFGSGMDGRWLGEGTLPGFKSQALDFMHRVQSVSEKLLVCLARGLGFNDDYFVKAHDVRRSESQTVCRLLHYFETEKKVDPTGEVFHRAGAHADWDTLTLLFQKPGEYGLEICPGREVSTDFGYGDAWTKVEPDVESNAIVCNIGDLLMSWSDDRFKSTFHRVKAPCEEGDFYGERYSIAFFNQPCRDAVIQGPGKKYPAVTGEEFTRNAMQRNYKAVQDKLKSKAP</sequence>
<feature type="region of interest" description="Disordered" evidence="3">
    <location>
        <begin position="74"/>
        <end position="98"/>
    </location>
</feature>
<dbReference type="EMBL" id="WVTA01000004">
    <property type="protein sequence ID" value="KAK3214002.1"/>
    <property type="molecule type" value="Genomic_DNA"/>
</dbReference>
<dbReference type="Pfam" id="PF14226">
    <property type="entry name" value="DIOX_N"/>
    <property type="match status" value="1"/>
</dbReference>
<evidence type="ECO:0000313" key="5">
    <source>
        <dbReference type="EMBL" id="KAK3214002.1"/>
    </source>
</evidence>
<keyword evidence="2" id="KW-0560">Oxidoreductase</keyword>
<dbReference type="InterPro" id="IPR026992">
    <property type="entry name" value="DIOX_N"/>
</dbReference>
<dbReference type="GO" id="GO:0044283">
    <property type="term" value="P:small molecule biosynthetic process"/>
    <property type="evidence" value="ECO:0007669"/>
    <property type="project" value="UniProtKB-ARBA"/>
</dbReference>
<feature type="domain" description="Fe2OG dioxygenase" evidence="4">
    <location>
        <begin position="167"/>
        <end position="289"/>
    </location>
</feature>
<dbReference type="InterPro" id="IPR027443">
    <property type="entry name" value="IPNS-like_sf"/>
</dbReference>
<dbReference type="InterPro" id="IPR005123">
    <property type="entry name" value="Oxoglu/Fe-dep_dioxygenase_dom"/>
</dbReference>
<proteinExistence type="inferred from homology"/>
<gene>
    <name evidence="5" type="ORF">GRF29_28g1750970</name>
</gene>
<organism evidence="5 6">
    <name type="scientific">Pseudopithomyces chartarum</name>
    <dbReference type="NCBI Taxonomy" id="1892770"/>
    <lineage>
        <taxon>Eukaryota</taxon>
        <taxon>Fungi</taxon>
        <taxon>Dikarya</taxon>
        <taxon>Ascomycota</taxon>
        <taxon>Pezizomycotina</taxon>
        <taxon>Dothideomycetes</taxon>
        <taxon>Pleosporomycetidae</taxon>
        <taxon>Pleosporales</taxon>
        <taxon>Massarineae</taxon>
        <taxon>Didymosphaeriaceae</taxon>
        <taxon>Pseudopithomyces</taxon>
    </lineage>
</organism>
<dbReference type="PROSITE" id="PS51471">
    <property type="entry name" value="FE2OG_OXY"/>
    <property type="match status" value="1"/>
</dbReference>
<evidence type="ECO:0000256" key="3">
    <source>
        <dbReference type="SAM" id="MobiDB-lite"/>
    </source>
</evidence>
<evidence type="ECO:0000313" key="6">
    <source>
        <dbReference type="Proteomes" id="UP001280581"/>
    </source>
</evidence>
<evidence type="ECO:0000256" key="2">
    <source>
        <dbReference type="RuleBase" id="RU003682"/>
    </source>
</evidence>
<dbReference type="InterPro" id="IPR050231">
    <property type="entry name" value="Iron_ascorbate_oxido_reductase"/>
</dbReference>
<comment type="similarity">
    <text evidence="1 2">Belongs to the iron/ascorbate-dependent oxidoreductase family.</text>
</comment>
<accession>A0AAN6M331</accession>
<dbReference type="InterPro" id="IPR044861">
    <property type="entry name" value="IPNS-like_FE2OG_OXY"/>
</dbReference>
<keyword evidence="6" id="KW-1185">Reference proteome</keyword>
<keyword evidence="2" id="KW-0408">Iron</keyword>
<dbReference type="AlphaFoldDB" id="A0AAN6M331"/>
<protein>
    <recommendedName>
        <fullName evidence="4">Fe2OG dioxygenase domain-containing protein</fullName>
    </recommendedName>
</protein>
<dbReference type="Pfam" id="PF03171">
    <property type="entry name" value="2OG-FeII_Oxy"/>
    <property type="match status" value="1"/>
</dbReference>
<keyword evidence="2" id="KW-0479">Metal-binding</keyword>
<evidence type="ECO:0000259" key="4">
    <source>
        <dbReference type="PROSITE" id="PS51471"/>
    </source>
</evidence>
<dbReference type="GO" id="GO:0016491">
    <property type="term" value="F:oxidoreductase activity"/>
    <property type="evidence" value="ECO:0007669"/>
    <property type="project" value="UniProtKB-KW"/>
</dbReference>
<comment type="caution">
    <text evidence="5">The sequence shown here is derived from an EMBL/GenBank/DDBJ whole genome shotgun (WGS) entry which is preliminary data.</text>
</comment>
<dbReference type="Proteomes" id="UP001280581">
    <property type="component" value="Unassembled WGS sequence"/>
</dbReference>
<dbReference type="Gene3D" id="2.60.120.330">
    <property type="entry name" value="B-lactam Antibiotic, Isopenicillin N Synthase, Chain"/>
    <property type="match status" value="1"/>
</dbReference>
<dbReference type="GO" id="GO:0046872">
    <property type="term" value="F:metal ion binding"/>
    <property type="evidence" value="ECO:0007669"/>
    <property type="project" value="UniProtKB-KW"/>
</dbReference>
<dbReference type="SUPFAM" id="SSF51197">
    <property type="entry name" value="Clavaminate synthase-like"/>
    <property type="match status" value="1"/>
</dbReference>
<evidence type="ECO:0000256" key="1">
    <source>
        <dbReference type="ARBA" id="ARBA00008056"/>
    </source>
</evidence>
<dbReference type="PANTHER" id="PTHR47990">
    <property type="entry name" value="2-OXOGLUTARATE (2OG) AND FE(II)-DEPENDENT OXYGENASE SUPERFAMILY PROTEIN-RELATED"/>
    <property type="match status" value="1"/>
</dbReference>
<name>A0AAN6M331_9PLEO</name>